<dbReference type="EMBL" id="AP023420">
    <property type="protein sequence ID" value="BCK84800.1"/>
    <property type="molecule type" value="Genomic_DNA"/>
</dbReference>
<organism evidence="2 3">
    <name type="scientific">Pusillibacter faecalis</name>
    <dbReference type="NCBI Taxonomy" id="2714358"/>
    <lineage>
        <taxon>Bacteria</taxon>
        <taxon>Bacillati</taxon>
        <taxon>Bacillota</taxon>
        <taxon>Clostridia</taxon>
        <taxon>Eubacteriales</taxon>
        <taxon>Oscillospiraceae</taxon>
        <taxon>Pusillibacter</taxon>
    </lineage>
</organism>
<dbReference type="Proteomes" id="UP000679848">
    <property type="component" value="Chromosome"/>
</dbReference>
<accession>A0A810Q9B7</accession>
<reference evidence="2" key="1">
    <citation type="submission" date="2020-09" db="EMBL/GenBank/DDBJ databases">
        <title>New species isolated from human feces.</title>
        <authorList>
            <person name="Kitahara M."/>
            <person name="Shigeno Y."/>
            <person name="Shime M."/>
            <person name="Matsumoto Y."/>
            <person name="Nakamura S."/>
            <person name="Motooka D."/>
            <person name="Fukuoka S."/>
            <person name="Nishikawa H."/>
            <person name="Benno Y."/>
        </authorList>
    </citation>
    <scope>NUCLEOTIDE SEQUENCE</scope>
    <source>
        <strain evidence="2">MM59</strain>
    </source>
</reference>
<name>A0A810Q9B7_9FIRM</name>
<dbReference type="KEGG" id="pfaa:MM59RIKEN_21190"/>
<evidence type="ECO:0000313" key="3">
    <source>
        <dbReference type="Proteomes" id="UP000679848"/>
    </source>
</evidence>
<keyword evidence="3" id="KW-1185">Reference proteome</keyword>
<proteinExistence type="predicted"/>
<feature type="region of interest" description="Disordered" evidence="1">
    <location>
        <begin position="1"/>
        <end position="29"/>
    </location>
</feature>
<dbReference type="RefSeq" id="WP_187029606.1">
    <property type="nucleotide sequence ID" value="NZ_AP023420.1"/>
</dbReference>
<gene>
    <name evidence="2" type="ORF">MM59RIKEN_21190</name>
</gene>
<protein>
    <submittedName>
        <fullName evidence="2">Uncharacterized protein</fullName>
    </submittedName>
</protein>
<sequence>MGIHKAGLPQGGERQTSWSRESTTQGTRLTTIGRDALVWQQCRWNYQDGKDEQTRSLPWMWEQALVFARNSEDYPRKPLPHVPAEYLAVAEQKS</sequence>
<dbReference type="AlphaFoldDB" id="A0A810Q9B7"/>
<feature type="compositionally biased region" description="Polar residues" evidence="1">
    <location>
        <begin position="13"/>
        <end position="29"/>
    </location>
</feature>
<evidence type="ECO:0000256" key="1">
    <source>
        <dbReference type="SAM" id="MobiDB-lite"/>
    </source>
</evidence>
<evidence type="ECO:0000313" key="2">
    <source>
        <dbReference type="EMBL" id="BCK84800.1"/>
    </source>
</evidence>